<reference evidence="23" key="1">
    <citation type="submission" date="2023-07" db="EMBL/GenBank/DDBJ databases">
        <title>draft genome sequence of fig (Ficus carica).</title>
        <authorList>
            <person name="Takahashi T."/>
            <person name="Nishimura K."/>
        </authorList>
    </citation>
    <scope>NUCLEOTIDE SEQUENCE</scope>
</reference>
<evidence type="ECO:0000256" key="7">
    <source>
        <dbReference type="ARBA" id="ARBA00022692"/>
    </source>
</evidence>
<feature type="chain" id="PRO_5041732927" description="Cysteine-rich receptor-like protein kinase" evidence="20">
    <location>
        <begin position="26"/>
        <end position="676"/>
    </location>
</feature>
<keyword evidence="9" id="KW-0677">Repeat</keyword>
<keyword evidence="13 19" id="KW-1133">Transmembrane helix</keyword>
<dbReference type="InterPro" id="IPR017441">
    <property type="entry name" value="Protein_kinase_ATP_BS"/>
</dbReference>
<evidence type="ECO:0000256" key="10">
    <source>
        <dbReference type="ARBA" id="ARBA00022741"/>
    </source>
</evidence>
<evidence type="ECO:0000313" key="23">
    <source>
        <dbReference type="EMBL" id="GMN49777.1"/>
    </source>
</evidence>
<evidence type="ECO:0000256" key="11">
    <source>
        <dbReference type="ARBA" id="ARBA00022777"/>
    </source>
</evidence>
<dbReference type="InterPro" id="IPR000719">
    <property type="entry name" value="Prot_kinase_dom"/>
</dbReference>
<evidence type="ECO:0000256" key="14">
    <source>
        <dbReference type="ARBA" id="ARBA00023136"/>
    </source>
</evidence>
<dbReference type="InterPro" id="IPR008271">
    <property type="entry name" value="Ser/Thr_kinase_AS"/>
</dbReference>
<keyword evidence="6" id="KW-0808">Transferase</keyword>
<keyword evidence="12 17" id="KW-0067">ATP-binding</keyword>
<evidence type="ECO:0000256" key="5">
    <source>
        <dbReference type="ARBA" id="ARBA00022527"/>
    </source>
</evidence>
<dbReference type="Gene3D" id="3.30.430.20">
    <property type="entry name" value="Gnk2 domain, C-X8-C-X2-C motif"/>
    <property type="match status" value="2"/>
</dbReference>
<keyword evidence="8 20" id="KW-0732">Signal</keyword>
<evidence type="ECO:0000256" key="4">
    <source>
        <dbReference type="ARBA" id="ARBA00022475"/>
    </source>
</evidence>
<dbReference type="PROSITE" id="PS00107">
    <property type="entry name" value="PROTEIN_KINASE_ATP"/>
    <property type="match status" value="1"/>
</dbReference>
<dbReference type="PROSITE" id="PS00108">
    <property type="entry name" value="PROTEIN_KINASE_ST"/>
    <property type="match status" value="1"/>
</dbReference>
<evidence type="ECO:0000313" key="24">
    <source>
        <dbReference type="Proteomes" id="UP001187192"/>
    </source>
</evidence>
<dbReference type="PROSITE" id="PS50011">
    <property type="entry name" value="PROTEIN_KINASE_DOM"/>
    <property type="match status" value="1"/>
</dbReference>
<evidence type="ECO:0000259" key="21">
    <source>
        <dbReference type="PROSITE" id="PS50011"/>
    </source>
</evidence>
<feature type="compositionally biased region" description="Pro residues" evidence="18">
    <location>
        <begin position="260"/>
        <end position="282"/>
    </location>
</feature>
<feature type="transmembrane region" description="Helical" evidence="19">
    <location>
        <begin position="299"/>
        <end position="322"/>
    </location>
</feature>
<dbReference type="GO" id="GO:0004674">
    <property type="term" value="F:protein serine/threonine kinase activity"/>
    <property type="evidence" value="ECO:0007669"/>
    <property type="project" value="UniProtKB-KW"/>
</dbReference>
<dbReference type="Pfam" id="PF01657">
    <property type="entry name" value="Stress-antifung"/>
    <property type="match status" value="2"/>
</dbReference>
<evidence type="ECO:0000256" key="15">
    <source>
        <dbReference type="ARBA" id="ARBA00023170"/>
    </source>
</evidence>
<feature type="region of interest" description="Disordered" evidence="18">
    <location>
        <begin position="650"/>
        <end position="676"/>
    </location>
</feature>
<comment type="caution">
    <text evidence="23">The sequence shown here is derived from an EMBL/GenBank/DDBJ whole genome shotgun (WGS) entry which is preliminary data.</text>
</comment>
<dbReference type="AlphaFoldDB" id="A0AA88AF16"/>
<feature type="compositionally biased region" description="Polar residues" evidence="18">
    <location>
        <begin position="659"/>
        <end position="670"/>
    </location>
</feature>
<feature type="domain" description="Gnk2-homologous" evidence="22">
    <location>
        <begin position="29"/>
        <end position="132"/>
    </location>
</feature>
<gene>
    <name evidence="23" type="ORF">TIFTF001_018935</name>
</gene>
<evidence type="ECO:0000256" key="9">
    <source>
        <dbReference type="ARBA" id="ARBA00022737"/>
    </source>
</evidence>
<dbReference type="SUPFAM" id="SSF56112">
    <property type="entry name" value="Protein kinase-like (PK-like)"/>
    <property type="match status" value="1"/>
</dbReference>
<dbReference type="InterPro" id="IPR002902">
    <property type="entry name" value="GNK2"/>
</dbReference>
<feature type="binding site" evidence="17">
    <location>
        <position position="388"/>
    </location>
    <ligand>
        <name>ATP</name>
        <dbReference type="ChEBI" id="CHEBI:30616"/>
    </ligand>
</feature>
<evidence type="ECO:0000256" key="6">
    <source>
        <dbReference type="ARBA" id="ARBA00022679"/>
    </source>
</evidence>
<dbReference type="GO" id="GO:0005524">
    <property type="term" value="F:ATP binding"/>
    <property type="evidence" value="ECO:0007669"/>
    <property type="project" value="UniProtKB-UniRule"/>
</dbReference>
<keyword evidence="11" id="KW-0418">Kinase</keyword>
<dbReference type="SMART" id="SM00220">
    <property type="entry name" value="S_TKc"/>
    <property type="match status" value="1"/>
</dbReference>
<dbReference type="Proteomes" id="UP001187192">
    <property type="component" value="Unassembled WGS sequence"/>
</dbReference>
<dbReference type="EMBL" id="BTGU01000032">
    <property type="protein sequence ID" value="GMN49777.1"/>
    <property type="molecule type" value="Genomic_DNA"/>
</dbReference>
<dbReference type="PANTHER" id="PTHR27002:SF1073">
    <property type="entry name" value="CYSTEINE-RICH RECEPTOR-LIKE PROTEIN KINASE 29"/>
    <property type="match status" value="1"/>
</dbReference>
<organism evidence="23 24">
    <name type="scientific">Ficus carica</name>
    <name type="common">Common fig</name>
    <dbReference type="NCBI Taxonomy" id="3494"/>
    <lineage>
        <taxon>Eukaryota</taxon>
        <taxon>Viridiplantae</taxon>
        <taxon>Streptophyta</taxon>
        <taxon>Embryophyta</taxon>
        <taxon>Tracheophyta</taxon>
        <taxon>Spermatophyta</taxon>
        <taxon>Magnoliopsida</taxon>
        <taxon>eudicotyledons</taxon>
        <taxon>Gunneridae</taxon>
        <taxon>Pentapetalae</taxon>
        <taxon>rosids</taxon>
        <taxon>fabids</taxon>
        <taxon>Rosales</taxon>
        <taxon>Moraceae</taxon>
        <taxon>Ficeae</taxon>
        <taxon>Ficus</taxon>
    </lineage>
</organism>
<evidence type="ECO:0000256" key="2">
    <source>
        <dbReference type="ARBA" id="ARBA00008536"/>
    </source>
</evidence>
<dbReference type="CDD" id="cd23509">
    <property type="entry name" value="Gnk2-like"/>
    <property type="match status" value="2"/>
</dbReference>
<feature type="domain" description="Protein kinase" evidence="21">
    <location>
        <begin position="360"/>
        <end position="676"/>
    </location>
</feature>
<dbReference type="Pfam" id="PF07714">
    <property type="entry name" value="PK_Tyr_Ser-Thr"/>
    <property type="match status" value="1"/>
</dbReference>
<evidence type="ECO:0000256" key="1">
    <source>
        <dbReference type="ARBA" id="ARBA00004251"/>
    </source>
</evidence>
<keyword evidence="7 19" id="KW-0812">Transmembrane</keyword>
<dbReference type="PANTHER" id="PTHR27002">
    <property type="entry name" value="RECEPTOR-LIKE SERINE/THREONINE-PROTEIN KINASE SD1-8"/>
    <property type="match status" value="1"/>
</dbReference>
<dbReference type="Gene3D" id="3.30.200.20">
    <property type="entry name" value="Phosphorylase Kinase, domain 1"/>
    <property type="match status" value="1"/>
</dbReference>
<dbReference type="InterPro" id="IPR001245">
    <property type="entry name" value="Ser-Thr/Tyr_kinase_cat_dom"/>
</dbReference>
<name>A0AA88AF16_FICCA</name>
<evidence type="ECO:0008006" key="25">
    <source>
        <dbReference type="Google" id="ProtNLM"/>
    </source>
</evidence>
<dbReference type="GO" id="GO:0002229">
    <property type="term" value="P:defense response to oomycetes"/>
    <property type="evidence" value="ECO:0007669"/>
    <property type="project" value="UniProtKB-ARBA"/>
</dbReference>
<dbReference type="InterPro" id="IPR038408">
    <property type="entry name" value="GNK2_sf"/>
</dbReference>
<evidence type="ECO:0000256" key="8">
    <source>
        <dbReference type="ARBA" id="ARBA00022729"/>
    </source>
</evidence>
<accession>A0AA88AF16</accession>
<comment type="subcellular location">
    <subcellularLocation>
        <location evidence="1">Cell membrane</location>
        <topology evidence="1">Single-pass type I membrane protein</topology>
    </subcellularLocation>
</comment>
<evidence type="ECO:0000256" key="18">
    <source>
        <dbReference type="SAM" id="MobiDB-lite"/>
    </source>
</evidence>
<dbReference type="GO" id="GO:0005886">
    <property type="term" value="C:plasma membrane"/>
    <property type="evidence" value="ECO:0007669"/>
    <property type="project" value="UniProtKB-SubCell"/>
</dbReference>
<keyword evidence="24" id="KW-1185">Reference proteome</keyword>
<comment type="similarity">
    <text evidence="3">In the C-terminal section; belongs to the protein kinase superfamily. Ser/Thr protein kinase family.</text>
</comment>
<keyword evidence="15" id="KW-0675">Receptor</keyword>
<evidence type="ECO:0000256" key="13">
    <source>
        <dbReference type="ARBA" id="ARBA00022989"/>
    </source>
</evidence>
<evidence type="ECO:0000256" key="16">
    <source>
        <dbReference type="ARBA" id="ARBA00023180"/>
    </source>
</evidence>
<evidence type="ECO:0000256" key="19">
    <source>
        <dbReference type="SAM" id="Phobius"/>
    </source>
</evidence>
<protein>
    <recommendedName>
        <fullName evidence="25">Cysteine-rich receptor-like protein kinase</fullName>
    </recommendedName>
</protein>
<keyword evidence="5" id="KW-0723">Serine/threonine-protein kinase</keyword>
<comment type="similarity">
    <text evidence="2">In the N-terminal section; belongs to the leguminous lectin family.</text>
</comment>
<dbReference type="Gene3D" id="1.10.510.10">
    <property type="entry name" value="Transferase(Phosphotransferase) domain 1"/>
    <property type="match status" value="1"/>
</dbReference>
<keyword evidence="14 19" id="KW-0472">Membrane</keyword>
<dbReference type="FunFam" id="3.30.430.20:FF:000003">
    <property type="entry name" value="Cysteine-rich RLK (RECEPTOR-like protein kinase) 10"/>
    <property type="match status" value="1"/>
</dbReference>
<evidence type="ECO:0000256" key="3">
    <source>
        <dbReference type="ARBA" id="ARBA00010217"/>
    </source>
</evidence>
<feature type="region of interest" description="Disordered" evidence="18">
    <location>
        <begin position="260"/>
        <end position="293"/>
    </location>
</feature>
<feature type="domain" description="Gnk2-homologous" evidence="22">
    <location>
        <begin position="138"/>
        <end position="249"/>
    </location>
</feature>
<dbReference type="FunFam" id="1.10.510.10:FF:000240">
    <property type="entry name" value="Lectin-domain containing receptor kinase A4.3"/>
    <property type="match status" value="1"/>
</dbReference>
<dbReference type="InterPro" id="IPR011009">
    <property type="entry name" value="Kinase-like_dom_sf"/>
</dbReference>
<sequence length="676" mass="75675">MSNMAASSILIFAFTFSIFIAPVTPLETFLFQICSDKQGNYTTNSTYQTNLHTLLSSLTSSKNNNTSFYASSYGEIPDIVYATGLCRGDVKPDNCRSCLNVSRHHITELCPYQKEAIIWYDKCTLRYSNRYMFGKMENDPSFYITTNQNASSNASMFNQELRALLENLRTRAVSGSGDSSPKFAVGSTNSTYYLPKIYALVQCVPDLFSADCSDCIVRGVKILEEYCYGSVMAYVGMPSCNVAYDLKLFYDLTADTTIQLPPPPPSPQIPPPSSSSISPPPSTNDTGTAKRKKKNTSRIATLIAVPSVVSFLVLLFCISLYLRMRNAKVKVKTNDGEGSYRNAESLKFDFSIIRDATDDFSDANKLGQGGFGAVYRGKLLNGKEIAVKRLKRDSGPCRQGDLEFQNEVILVAKLGHRNLVNLLGFCSEKNERILVYEYLPNSSLDRFLFVQCFLSTLTLSWIGDLLKYADPIKREHLDWNTRHKIIIGIARGLLYLHEESRLRIIHRDLKAGNILLDAEMNPKIADFGTARLFDLDQSKEKTMKIVGTYGYMAPEYVRRGEFSIKSDVFSFGVLVLEIVCGQKVGNFSVGKKPQSLLSYAWENWKTGKAMNLVDPKMRTSSRHEIVSYSGALRRPSQPAYFVPLESEASVTDSSRHENNSAPISENQVSVTELYPR</sequence>
<dbReference type="PROSITE" id="PS51473">
    <property type="entry name" value="GNK2"/>
    <property type="match status" value="2"/>
</dbReference>
<evidence type="ECO:0000256" key="20">
    <source>
        <dbReference type="SAM" id="SignalP"/>
    </source>
</evidence>
<feature type="signal peptide" evidence="20">
    <location>
        <begin position="1"/>
        <end position="25"/>
    </location>
</feature>
<keyword evidence="4" id="KW-1003">Cell membrane</keyword>
<evidence type="ECO:0000256" key="12">
    <source>
        <dbReference type="ARBA" id="ARBA00022840"/>
    </source>
</evidence>
<keyword evidence="10 17" id="KW-0547">Nucleotide-binding</keyword>
<evidence type="ECO:0000256" key="17">
    <source>
        <dbReference type="PROSITE-ProRule" id="PRU10141"/>
    </source>
</evidence>
<evidence type="ECO:0000259" key="22">
    <source>
        <dbReference type="PROSITE" id="PS51473"/>
    </source>
</evidence>
<proteinExistence type="inferred from homology"/>
<dbReference type="FunFam" id="3.30.200.20:FF:000142">
    <property type="entry name" value="Cysteine-rich receptor-like protein kinase 10"/>
    <property type="match status" value="1"/>
</dbReference>
<keyword evidence="16" id="KW-0325">Glycoprotein</keyword>